<dbReference type="RefSeq" id="WP_027446207.1">
    <property type="nucleotide sequence ID" value="NZ_AULJ01000031.1"/>
</dbReference>
<dbReference type="CDD" id="cd02883">
    <property type="entry name" value="NUDIX_Hydrolase"/>
    <property type="match status" value="1"/>
</dbReference>
<name>A0A0A5FW55_9BACI</name>
<sequence>MTTTYVNWGESTVQLTWQERVHLPQQDLITSAHGFCFLDGQLMMVDLNHRGWDFPGGHIEPGETPLECFKREAMEEGYAEGNCAFLGTIEVNHSENPIWDENSPYPKVGYQAFYRMDITQLHPFKAEYESGQRTLIHPNEVIDYYDNWNDVYRGILTSALKVEK</sequence>
<feature type="domain" description="Nudix hydrolase" evidence="1">
    <location>
        <begin position="27"/>
        <end position="164"/>
    </location>
</feature>
<evidence type="ECO:0000313" key="2">
    <source>
        <dbReference type="EMBL" id="KGX84144.1"/>
    </source>
</evidence>
<dbReference type="OrthoDB" id="9804442at2"/>
<gene>
    <name evidence="2" type="ORF">N783_18885</name>
</gene>
<dbReference type="InterPro" id="IPR015797">
    <property type="entry name" value="NUDIX_hydrolase-like_dom_sf"/>
</dbReference>
<keyword evidence="3" id="KW-1185">Reference proteome</keyword>
<dbReference type="STRING" id="1385511.GCA_000425225_02512"/>
<proteinExistence type="predicted"/>
<dbReference type="InterPro" id="IPR000086">
    <property type="entry name" value="NUDIX_hydrolase_dom"/>
</dbReference>
<dbReference type="Gene3D" id="3.90.79.10">
    <property type="entry name" value="Nucleoside Triphosphate Pyrophosphohydrolase"/>
    <property type="match status" value="1"/>
</dbReference>
<keyword evidence="2" id="KW-0378">Hydrolase</keyword>
<accession>A0A0A5FW55</accession>
<reference evidence="2 3" key="1">
    <citation type="submission" date="2013-08" db="EMBL/GenBank/DDBJ databases">
        <authorList>
            <person name="Huang J."/>
            <person name="Wang G."/>
        </authorList>
    </citation>
    <scope>NUCLEOTIDE SEQUENCE [LARGE SCALE GENOMIC DNA]</scope>
    <source>
        <strain evidence="2 3">BH030004</strain>
    </source>
</reference>
<dbReference type="eggNOG" id="COG0494">
    <property type="taxonomic scope" value="Bacteria"/>
</dbReference>
<dbReference type="PROSITE" id="PS51462">
    <property type="entry name" value="NUDIX"/>
    <property type="match status" value="1"/>
</dbReference>
<dbReference type="GO" id="GO:0016787">
    <property type="term" value="F:hydrolase activity"/>
    <property type="evidence" value="ECO:0007669"/>
    <property type="project" value="UniProtKB-KW"/>
</dbReference>
<dbReference type="SUPFAM" id="SSF55811">
    <property type="entry name" value="Nudix"/>
    <property type="match status" value="1"/>
</dbReference>
<dbReference type="AlphaFoldDB" id="A0A0A5FW55"/>
<organism evidence="2 3">
    <name type="scientific">Pontibacillus marinus BH030004 = DSM 16465</name>
    <dbReference type="NCBI Taxonomy" id="1385511"/>
    <lineage>
        <taxon>Bacteria</taxon>
        <taxon>Bacillati</taxon>
        <taxon>Bacillota</taxon>
        <taxon>Bacilli</taxon>
        <taxon>Bacillales</taxon>
        <taxon>Bacillaceae</taxon>
        <taxon>Pontibacillus</taxon>
    </lineage>
</organism>
<comment type="caution">
    <text evidence="2">The sequence shown here is derived from an EMBL/GenBank/DDBJ whole genome shotgun (WGS) entry which is preliminary data.</text>
</comment>
<protein>
    <submittedName>
        <fullName evidence="2">NUDIX hydrolase</fullName>
    </submittedName>
</protein>
<dbReference type="Pfam" id="PF00293">
    <property type="entry name" value="NUDIX"/>
    <property type="match status" value="1"/>
</dbReference>
<dbReference type="EMBL" id="AVPF01000065">
    <property type="protein sequence ID" value="KGX84144.1"/>
    <property type="molecule type" value="Genomic_DNA"/>
</dbReference>
<evidence type="ECO:0000259" key="1">
    <source>
        <dbReference type="PROSITE" id="PS51462"/>
    </source>
</evidence>
<dbReference type="Proteomes" id="UP000030403">
    <property type="component" value="Unassembled WGS sequence"/>
</dbReference>
<evidence type="ECO:0000313" key="3">
    <source>
        <dbReference type="Proteomes" id="UP000030403"/>
    </source>
</evidence>